<evidence type="ECO:0000313" key="2">
    <source>
        <dbReference type="EMBL" id="OUS39974.1"/>
    </source>
</evidence>
<reference evidence="3" key="1">
    <citation type="journal article" date="2017" name="Proc. Natl. Acad. Sci. U.S.A.">
        <title>Simulation of Deepwater Horizon oil plume reveals substrate specialization within a complex community of hydrocarbon degraders.</title>
        <authorList>
            <person name="Hu P."/>
            <person name="Dubinsky E.A."/>
            <person name="Probst A.J."/>
            <person name="Wang J."/>
            <person name="Sieber C.M.K."/>
            <person name="Tom L.M."/>
            <person name="Gardinali P."/>
            <person name="Banfield J.F."/>
            <person name="Atlas R.M."/>
            <person name="Andersen G.L."/>
        </authorList>
    </citation>
    <scope>NUCLEOTIDE SEQUENCE [LARGE SCALE GENOMIC DNA]</scope>
</reference>
<protein>
    <submittedName>
        <fullName evidence="2">Exodeoxyribonuclease VII large subunit</fullName>
    </submittedName>
</protein>
<evidence type="ECO:0000259" key="1">
    <source>
        <dbReference type="Pfam" id="PF13742"/>
    </source>
</evidence>
<dbReference type="Gene3D" id="2.40.50.1010">
    <property type="match status" value="1"/>
</dbReference>
<dbReference type="PANTHER" id="PTHR30008:SF0">
    <property type="entry name" value="EXODEOXYRIBONUCLEASE 7 LARGE SUBUNIT"/>
    <property type="match status" value="1"/>
</dbReference>
<dbReference type="GO" id="GO:0006308">
    <property type="term" value="P:DNA catabolic process"/>
    <property type="evidence" value="ECO:0007669"/>
    <property type="project" value="InterPro"/>
</dbReference>
<dbReference type="CDD" id="cd04489">
    <property type="entry name" value="ExoVII_LU_OBF"/>
    <property type="match status" value="1"/>
</dbReference>
<dbReference type="InterPro" id="IPR025824">
    <property type="entry name" value="OB-fold_nuc-bd_dom"/>
</dbReference>
<dbReference type="Pfam" id="PF13742">
    <property type="entry name" value="tRNA_anti_2"/>
    <property type="match status" value="1"/>
</dbReference>
<accession>A0A1Y5HVT0</accession>
<feature type="non-terminal residue" evidence="2">
    <location>
        <position position="83"/>
    </location>
</feature>
<comment type="caution">
    <text evidence="2">The sequence shown here is derived from an EMBL/GenBank/DDBJ whole genome shotgun (WGS) entry which is preliminary data.</text>
</comment>
<dbReference type="GO" id="GO:0009318">
    <property type="term" value="C:exodeoxyribonuclease VII complex"/>
    <property type="evidence" value="ECO:0007669"/>
    <property type="project" value="InterPro"/>
</dbReference>
<dbReference type="Proteomes" id="UP000227088">
    <property type="component" value="Unassembled WGS sequence"/>
</dbReference>
<dbReference type="InterPro" id="IPR003753">
    <property type="entry name" value="Exonuc_VII_L"/>
</dbReference>
<name>A0A1Y5HVT0_OLEAN</name>
<dbReference type="EMBL" id="MABE01000484">
    <property type="protein sequence ID" value="OUS39974.1"/>
    <property type="molecule type" value="Genomic_DNA"/>
</dbReference>
<dbReference type="PANTHER" id="PTHR30008">
    <property type="entry name" value="EXODEOXYRIBONUCLEASE 7 LARGE SUBUNIT"/>
    <property type="match status" value="1"/>
</dbReference>
<dbReference type="AlphaFoldDB" id="A0A1Y5HVT0"/>
<gene>
    <name evidence="2" type="ORF">A9R00_08405</name>
</gene>
<feature type="domain" description="OB-fold nucleic acid binding" evidence="1">
    <location>
        <begin position="9"/>
        <end position="83"/>
    </location>
</feature>
<dbReference type="GO" id="GO:0008855">
    <property type="term" value="F:exodeoxyribonuclease VII activity"/>
    <property type="evidence" value="ECO:0007669"/>
    <property type="project" value="InterPro"/>
</dbReference>
<dbReference type="GO" id="GO:0003676">
    <property type="term" value="F:nucleic acid binding"/>
    <property type="evidence" value="ECO:0007669"/>
    <property type="project" value="InterPro"/>
</dbReference>
<sequence length="83" mass="9426">MLQTGHDVFTVSQLNQRAKQLLEITFNSVKVEGEISNLSRPSSGHWYFTLKDKGAQVRCAMFRSRTAQVKFQPKEGDQIVVRG</sequence>
<evidence type="ECO:0000313" key="3">
    <source>
        <dbReference type="Proteomes" id="UP000227088"/>
    </source>
</evidence>
<proteinExistence type="predicted"/>
<organism evidence="2 3">
    <name type="scientific">Oleispira antarctica</name>
    <dbReference type="NCBI Taxonomy" id="188908"/>
    <lineage>
        <taxon>Bacteria</taxon>
        <taxon>Pseudomonadati</taxon>
        <taxon>Pseudomonadota</taxon>
        <taxon>Gammaproteobacteria</taxon>
        <taxon>Oceanospirillales</taxon>
        <taxon>Oceanospirillaceae</taxon>
        <taxon>Oleispira</taxon>
    </lineage>
</organism>